<evidence type="ECO:0000313" key="4">
    <source>
        <dbReference type="Proteomes" id="UP000077315"/>
    </source>
</evidence>
<dbReference type="InParanoid" id="A0A162PVL6"/>
<feature type="region of interest" description="Disordered" evidence="1">
    <location>
        <begin position="1"/>
        <end position="102"/>
    </location>
</feature>
<protein>
    <submittedName>
        <fullName evidence="3">Uncharacterized protein</fullName>
    </submittedName>
</protein>
<feature type="compositionally biased region" description="Polar residues" evidence="1">
    <location>
        <begin position="35"/>
        <end position="58"/>
    </location>
</feature>
<organism evidence="3 4">
    <name type="scientific">Phycomyces blakesleeanus (strain ATCC 8743b / DSM 1359 / FGSC 10004 / NBRC 33097 / NRRL 1555)</name>
    <dbReference type="NCBI Taxonomy" id="763407"/>
    <lineage>
        <taxon>Eukaryota</taxon>
        <taxon>Fungi</taxon>
        <taxon>Fungi incertae sedis</taxon>
        <taxon>Mucoromycota</taxon>
        <taxon>Mucoromycotina</taxon>
        <taxon>Mucoromycetes</taxon>
        <taxon>Mucorales</taxon>
        <taxon>Phycomycetaceae</taxon>
        <taxon>Phycomyces</taxon>
    </lineage>
</organism>
<dbReference type="OrthoDB" id="2426255at2759"/>
<evidence type="ECO:0000256" key="2">
    <source>
        <dbReference type="SAM" id="Phobius"/>
    </source>
</evidence>
<keyword evidence="4" id="KW-1185">Reference proteome</keyword>
<feature type="compositionally biased region" description="Low complexity" evidence="1">
    <location>
        <begin position="244"/>
        <end position="254"/>
    </location>
</feature>
<feature type="region of interest" description="Disordered" evidence="1">
    <location>
        <begin position="198"/>
        <end position="230"/>
    </location>
</feature>
<dbReference type="AlphaFoldDB" id="A0A162PVL6"/>
<dbReference type="VEuPathDB" id="FungiDB:PHYBLDRAFT_143391"/>
<evidence type="ECO:0000256" key="1">
    <source>
        <dbReference type="SAM" id="MobiDB-lite"/>
    </source>
</evidence>
<dbReference type="GeneID" id="28991882"/>
<keyword evidence="2" id="KW-0812">Transmembrane</keyword>
<evidence type="ECO:0000313" key="3">
    <source>
        <dbReference type="EMBL" id="OAD76417.1"/>
    </source>
</evidence>
<proteinExistence type="predicted"/>
<gene>
    <name evidence="3" type="ORF">PHYBLDRAFT_143391</name>
</gene>
<reference evidence="4" key="1">
    <citation type="submission" date="2015-06" db="EMBL/GenBank/DDBJ databases">
        <title>Expansion of signal transduction pathways in fungi by whole-genome duplication.</title>
        <authorList>
            <consortium name="DOE Joint Genome Institute"/>
            <person name="Corrochano L.M."/>
            <person name="Kuo A."/>
            <person name="Marcet-Houben M."/>
            <person name="Polaino S."/>
            <person name="Salamov A."/>
            <person name="Villalobos J.M."/>
            <person name="Alvarez M.I."/>
            <person name="Avalos J."/>
            <person name="Benito E.P."/>
            <person name="Benoit I."/>
            <person name="Burger G."/>
            <person name="Camino L.P."/>
            <person name="Canovas D."/>
            <person name="Cerda-Olmedo E."/>
            <person name="Cheng J.-F."/>
            <person name="Dominguez A."/>
            <person name="Elias M."/>
            <person name="Eslava A.P."/>
            <person name="Glaser F."/>
            <person name="Grimwood J."/>
            <person name="Gutierrez G."/>
            <person name="Heitman J."/>
            <person name="Henrissat B."/>
            <person name="Iturriaga E.A."/>
            <person name="Lang B.F."/>
            <person name="Lavin J.L."/>
            <person name="Lee S."/>
            <person name="Li W."/>
            <person name="Lindquist E."/>
            <person name="Lopez-Garcia S."/>
            <person name="Luque E.M."/>
            <person name="Marcos A.T."/>
            <person name="Martin J."/>
            <person name="McCluskey K."/>
            <person name="Medina H.R."/>
            <person name="Miralles-Duran A."/>
            <person name="Miyazaki A."/>
            <person name="Munoz-Torres E."/>
            <person name="Oguiza J.A."/>
            <person name="Ohm R."/>
            <person name="Olmedo M."/>
            <person name="Orejas M."/>
            <person name="Ortiz-Castellanos L."/>
            <person name="Pisabarro A.G."/>
            <person name="Rodriguez-Romero J."/>
            <person name="Ruiz-Herrera J."/>
            <person name="Ruiz-Vazquez R."/>
            <person name="Sanz C."/>
            <person name="Schackwitz W."/>
            <person name="Schmutz J."/>
            <person name="Shahriari M."/>
            <person name="Shelest E."/>
            <person name="Silva-Franco F."/>
            <person name="Soanes D."/>
            <person name="Syed K."/>
            <person name="Tagua V.G."/>
            <person name="Talbot N.J."/>
            <person name="Thon M."/>
            <person name="De vries R.P."/>
            <person name="Wiebenga A."/>
            <person name="Yadav J.S."/>
            <person name="Braun E.L."/>
            <person name="Baker S."/>
            <person name="Garre V."/>
            <person name="Horwitz B."/>
            <person name="Torres-Martinez S."/>
            <person name="Idnurm A."/>
            <person name="Herrera-Estrella A."/>
            <person name="Gabaldon T."/>
            <person name="Grigoriev I.V."/>
        </authorList>
    </citation>
    <scope>NUCLEOTIDE SEQUENCE [LARGE SCALE GENOMIC DNA]</scope>
    <source>
        <strain evidence="4">NRRL 1555(-)</strain>
    </source>
</reference>
<feature type="region of interest" description="Disordered" evidence="1">
    <location>
        <begin position="244"/>
        <end position="287"/>
    </location>
</feature>
<feature type="compositionally biased region" description="Polar residues" evidence="1">
    <location>
        <begin position="206"/>
        <end position="224"/>
    </location>
</feature>
<feature type="transmembrane region" description="Helical" evidence="2">
    <location>
        <begin position="552"/>
        <end position="575"/>
    </location>
</feature>
<dbReference type="Proteomes" id="UP000077315">
    <property type="component" value="Unassembled WGS sequence"/>
</dbReference>
<feature type="compositionally biased region" description="Low complexity" evidence="1">
    <location>
        <begin position="264"/>
        <end position="280"/>
    </location>
</feature>
<keyword evidence="2" id="KW-0472">Membrane</keyword>
<dbReference type="EMBL" id="KV440976">
    <property type="protein sequence ID" value="OAD76417.1"/>
    <property type="molecule type" value="Genomic_DNA"/>
</dbReference>
<dbReference type="RefSeq" id="XP_018294457.1">
    <property type="nucleotide sequence ID" value="XM_018430976.1"/>
</dbReference>
<accession>A0A162PVL6</accession>
<keyword evidence="2" id="KW-1133">Transmembrane helix</keyword>
<name>A0A162PVL6_PHYB8</name>
<sequence>MSIIYPKESQTIQYPKRTQEPTKLSRRQSLGRPTIATSAKTSIRNGLPSPSISTQSIADRSLPTKNVDLANSEKEPLPSPPNTPKVNTLSHPPKSTPFRSRAGSFVRSHPLICVDEKTTSHALPGSIKTCTSWVPLERPRASRIMPSLNTIKPFKHMTSPQLPCPERIAPLRQLHQPNTDSVYLYTPRQSRSIDDEAACSKGFSRPSISPSVVTRSKRSASMSLPDNGRQPTCVACNRHARPSIIPSHIPSSSPFTLIDETSSDDQSSFSSVPPSPSSSRDGNKEASKTCYSNGLPYHRLKKTCGTQPTITSLPPHHCITSSLVIAKSDIAPEPYTLSSEPENLEEGSGLDELVESCRRHFRMLEQLSKDILTSEERVKKFFSIQQSIEASLETREREYYNQRTACELMLKQQQELMIDTKAMIQKANIDRPYSTEFRSILSDPPLDTVSESSSLARANRESGQVELSLPDHLSGYDMWVLQCRWQVSQWVGGALGRGSLTKESMGLGSQRITSKKSPKLTIIGTGCTREPDILLTLTKLLQILELSKTVKLVSIGLIADIIAGGVGMCFAMPIARISYLCLIQMNRVRGHEFVICASTNWWESHLYTLPLHKLFESILQCHL</sequence>